<comment type="subcellular location">
    <subcellularLocation>
        <location evidence="1">Membrane</location>
        <topology evidence="1">Multi-pass membrane protein</topology>
    </subcellularLocation>
</comment>
<reference evidence="7" key="1">
    <citation type="submission" date="2009-10" db="EMBL/GenBank/DDBJ databases">
        <title>Diversity of trophic interactions inside an arsenic-rich microbial ecosystem.</title>
        <authorList>
            <person name="Bertin P.N."/>
            <person name="Heinrich-Salmeron A."/>
            <person name="Pelletier E."/>
            <person name="Goulhen-Chollet F."/>
            <person name="Arsene-Ploetze F."/>
            <person name="Gallien S."/>
            <person name="Calteau A."/>
            <person name="Vallenet D."/>
            <person name="Casiot C."/>
            <person name="Chane-Woon-Ming B."/>
            <person name="Giloteaux L."/>
            <person name="Barakat M."/>
            <person name="Bonnefoy V."/>
            <person name="Bruneel O."/>
            <person name="Chandler M."/>
            <person name="Cleiss J."/>
            <person name="Duran R."/>
            <person name="Elbaz-Poulichet F."/>
            <person name="Fonknechten N."/>
            <person name="Lauga B."/>
            <person name="Mornico D."/>
            <person name="Ortet P."/>
            <person name="Schaeffer C."/>
            <person name="Siguier P."/>
            <person name="Alexander Thil Smith A."/>
            <person name="Van Dorsselaer A."/>
            <person name="Weissenbach J."/>
            <person name="Medigue C."/>
            <person name="Le Paslier D."/>
        </authorList>
    </citation>
    <scope>NUCLEOTIDE SEQUENCE</scope>
</reference>
<protein>
    <submittedName>
        <fullName evidence="7">Putative ABC transporter (Permease)</fullName>
    </submittedName>
</protein>
<keyword evidence="3 5" id="KW-1133">Transmembrane helix</keyword>
<accession>E6PH74</accession>
<sequence>MSLEIAPFAPMLRAQTKIEFIRLLRNPWFSIATVVFPIMFYAFFGLAQARMPYMNATVGLYLLASFSAYAVMSISLFSFGASVAAERGNGATRLMRAAPLRPLAYFAGKFIASMAFGGIAVLLLVLFARVAGGVALPAPALVLLLARLLLGSLPFVALGFAVGYLAGLNAAVAILNLITLPLAFASGLFVPLDQLPPFVQSIAPYLPSYHFGQLAWGAVGATSEPWQRAALWLLGYCALFTWVAVRAYYREERKEFA</sequence>
<comment type="caution">
    <text evidence="7">The sequence shown here is derived from an EMBL/GenBank/DDBJ whole genome shotgun (WGS) entry which is preliminary data.</text>
</comment>
<dbReference type="InterPro" id="IPR047817">
    <property type="entry name" value="ABC2_TM_bact-type"/>
</dbReference>
<dbReference type="PANTHER" id="PTHR43027:SF2">
    <property type="entry name" value="TRANSPORT PERMEASE PROTEIN"/>
    <property type="match status" value="1"/>
</dbReference>
<feature type="transmembrane region" description="Helical" evidence="5">
    <location>
        <begin position="103"/>
        <end position="128"/>
    </location>
</feature>
<dbReference type="PRINTS" id="PR00164">
    <property type="entry name" value="ABC2TRNSPORT"/>
</dbReference>
<dbReference type="InterPro" id="IPR000412">
    <property type="entry name" value="ABC_2_transport"/>
</dbReference>
<dbReference type="PIRSF" id="PIRSF006648">
    <property type="entry name" value="DrrB"/>
    <property type="match status" value="1"/>
</dbReference>
<evidence type="ECO:0000256" key="2">
    <source>
        <dbReference type="ARBA" id="ARBA00022692"/>
    </source>
</evidence>
<feature type="transmembrane region" description="Helical" evidence="5">
    <location>
        <begin position="140"/>
        <end position="164"/>
    </location>
</feature>
<dbReference type="GO" id="GO:0043190">
    <property type="term" value="C:ATP-binding cassette (ABC) transporter complex"/>
    <property type="evidence" value="ECO:0007669"/>
    <property type="project" value="InterPro"/>
</dbReference>
<dbReference type="InterPro" id="IPR013525">
    <property type="entry name" value="ABC2_TM"/>
</dbReference>
<evidence type="ECO:0000313" key="7">
    <source>
        <dbReference type="EMBL" id="CBH75812.1"/>
    </source>
</evidence>
<feature type="domain" description="ABC transmembrane type-2" evidence="6">
    <location>
        <begin position="28"/>
        <end position="251"/>
    </location>
</feature>
<dbReference type="GO" id="GO:0140359">
    <property type="term" value="F:ABC-type transporter activity"/>
    <property type="evidence" value="ECO:0007669"/>
    <property type="project" value="InterPro"/>
</dbReference>
<keyword evidence="4 5" id="KW-0472">Membrane</keyword>
<gene>
    <name evidence="7" type="primary">yvfS</name>
    <name evidence="7" type="ORF">CARN1_1210</name>
</gene>
<dbReference type="EMBL" id="CABL01000016">
    <property type="protein sequence ID" value="CBH75812.1"/>
    <property type="molecule type" value="Genomic_DNA"/>
</dbReference>
<dbReference type="PROSITE" id="PS51012">
    <property type="entry name" value="ABC_TM2"/>
    <property type="match status" value="1"/>
</dbReference>
<dbReference type="AlphaFoldDB" id="E6PH74"/>
<evidence type="ECO:0000256" key="5">
    <source>
        <dbReference type="SAM" id="Phobius"/>
    </source>
</evidence>
<feature type="transmembrane region" description="Helical" evidence="5">
    <location>
        <begin position="229"/>
        <end position="249"/>
    </location>
</feature>
<evidence type="ECO:0000256" key="1">
    <source>
        <dbReference type="ARBA" id="ARBA00004141"/>
    </source>
</evidence>
<feature type="transmembrane region" description="Helical" evidence="5">
    <location>
        <begin position="59"/>
        <end position="83"/>
    </location>
</feature>
<feature type="transmembrane region" description="Helical" evidence="5">
    <location>
        <begin position="170"/>
        <end position="190"/>
    </location>
</feature>
<dbReference type="InterPro" id="IPR052902">
    <property type="entry name" value="ABC-2_transporter"/>
</dbReference>
<feature type="transmembrane region" description="Helical" evidence="5">
    <location>
        <begin position="28"/>
        <end position="47"/>
    </location>
</feature>
<organism evidence="7">
    <name type="scientific">mine drainage metagenome</name>
    <dbReference type="NCBI Taxonomy" id="410659"/>
    <lineage>
        <taxon>unclassified sequences</taxon>
        <taxon>metagenomes</taxon>
        <taxon>ecological metagenomes</taxon>
    </lineage>
</organism>
<keyword evidence="2 5" id="KW-0812">Transmembrane</keyword>
<proteinExistence type="predicted"/>
<name>E6PH74_9ZZZZ</name>
<evidence type="ECO:0000256" key="3">
    <source>
        <dbReference type="ARBA" id="ARBA00022989"/>
    </source>
</evidence>
<dbReference type="PANTHER" id="PTHR43027">
    <property type="entry name" value="DOXORUBICIN RESISTANCE ABC TRANSPORTER PERMEASE PROTEIN DRRC-RELATED"/>
    <property type="match status" value="1"/>
</dbReference>
<evidence type="ECO:0000256" key="4">
    <source>
        <dbReference type="ARBA" id="ARBA00023136"/>
    </source>
</evidence>
<evidence type="ECO:0000259" key="6">
    <source>
        <dbReference type="PROSITE" id="PS51012"/>
    </source>
</evidence>
<dbReference type="Pfam" id="PF12698">
    <property type="entry name" value="ABC2_membrane_3"/>
    <property type="match status" value="1"/>
</dbReference>